<dbReference type="InterPro" id="IPR039532">
    <property type="entry name" value="TetR_C_Firmicutes"/>
</dbReference>
<comment type="caution">
    <text evidence="5">The sequence shown here is derived from an EMBL/GenBank/DDBJ whole genome shotgun (WGS) entry which is preliminary data.</text>
</comment>
<dbReference type="InterPro" id="IPR050624">
    <property type="entry name" value="HTH-type_Tx_Regulator"/>
</dbReference>
<reference evidence="5 6" key="1">
    <citation type="submission" date="2019-03" db="EMBL/GenBank/DDBJ databases">
        <title>Genomic Encyclopedia of Type Strains, Phase IV (KMG-IV): sequencing the most valuable type-strain genomes for metagenomic binning, comparative biology and taxonomic classification.</title>
        <authorList>
            <person name="Goeker M."/>
        </authorList>
    </citation>
    <scope>NUCLEOTIDE SEQUENCE [LARGE SCALE GENOMIC DNA]</scope>
    <source>
        <strain evidence="5 6">DSM 28697</strain>
    </source>
</reference>
<dbReference type="SUPFAM" id="SSF46689">
    <property type="entry name" value="Homeodomain-like"/>
    <property type="match status" value="1"/>
</dbReference>
<evidence type="ECO:0000259" key="4">
    <source>
        <dbReference type="PROSITE" id="PS50977"/>
    </source>
</evidence>
<sequence length="189" mass="21684">MDRRILKTQNAIMEAFVDLVAMKGFDRITINEIAEKADVNRSTVYLHYVDKYDLLEKCMDDHLNQLFTACMPEDGIGDFTSRDAILRTFEYLEEKAFFYTTMLNNNGIPAFRNHLKAKALQSLQQQLKDGFGNDSANNQAILVEFLASGAVGVLEWWIMNGMPYSPAQMVDEFWSLLERIQLAGKPERK</sequence>
<organism evidence="5 6">
    <name type="scientific">Aureibacillus halotolerans</name>
    <dbReference type="NCBI Taxonomy" id="1508390"/>
    <lineage>
        <taxon>Bacteria</taxon>
        <taxon>Bacillati</taxon>
        <taxon>Bacillota</taxon>
        <taxon>Bacilli</taxon>
        <taxon>Bacillales</taxon>
        <taxon>Bacillaceae</taxon>
        <taxon>Aureibacillus</taxon>
    </lineage>
</organism>
<dbReference type="RefSeq" id="WP_133581156.1">
    <property type="nucleotide sequence ID" value="NZ_SNYJ01000012.1"/>
</dbReference>
<dbReference type="OrthoDB" id="9810250at2"/>
<dbReference type="Pfam" id="PF14278">
    <property type="entry name" value="TetR_C_8"/>
    <property type="match status" value="1"/>
</dbReference>
<dbReference type="PANTHER" id="PTHR43479">
    <property type="entry name" value="ACREF/ENVCD OPERON REPRESSOR-RELATED"/>
    <property type="match status" value="1"/>
</dbReference>
<dbReference type="AlphaFoldDB" id="A0A4R6TZC0"/>
<dbReference type="GO" id="GO:0003677">
    <property type="term" value="F:DNA binding"/>
    <property type="evidence" value="ECO:0007669"/>
    <property type="project" value="UniProtKB-UniRule"/>
</dbReference>
<feature type="domain" description="HTH tetR-type" evidence="4">
    <location>
        <begin position="6"/>
        <end position="66"/>
    </location>
</feature>
<keyword evidence="2 3" id="KW-0238">DNA-binding</keyword>
<dbReference type="PANTHER" id="PTHR43479:SF7">
    <property type="entry name" value="TETR-FAMILY TRANSCRIPTIONAL REGULATOR"/>
    <property type="match status" value="1"/>
</dbReference>
<proteinExistence type="predicted"/>
<dbReference type="InterPro" id="IPR001647">
    <property type="entry name" value="HTH_TetR"/>
</dbReference>
<dbReference type="PRINTS" id="PR00455">
    <property type="entry name" value="HTHTETR"/>
</dbReference>
<evidence type="ECO:0000313" key="6">
    <source>
        <dbReference type="Proteomes" id="UP000295632"/>
    </source>
</evidence>
<dbReference type="EMBL" id="SNYJ01000012">
    <property type="protein sequence ID" value="TDQ37693.1"/>
    <property type="molecule type" value="Genomic_DNA"/>
</dbReference>
<feature type="DNA-binding region" description="H-T-H motif" evidence="3">
    <location>
        <begin position="29"/>
        <end position="48"/>
    </location>
</feature>
<accession>A0A4R6TZC0</accession>
<dbReference type="Proteomes" id="UP000295632">
    <property type="component" value="Unassembled WGS sequence"/>
</dbReference>
<evidence type="ECO:0000256" key="3">
    <source>
        <dbReference type="PROSITE-ProRule" id="PRU00335"/>
    </source>
</evidence>
<dbReference type="InterPro" id="IPR009057">
    <property type="entry name" value="Homeodomain-like_sf"/>
</dbReference>
<keyword evidence="1" id="KW-0678">Repressor</keyword>
<evidence type="ECO:0000313" key="5">
    <source>
        <dbReference type="EMBL" id="TDQ37693.1"/>
    </source>
</evidence>
<dbReference type="PROSITE" id="PS50977">
    <property type="entry name" value="HTH_TETR_2"/>
    <property type="match status" value="1"/>
</dbReference>
<dbReference type="Gene3D" id="1.10.357.10">
    <property type="entry name" value="Tetracycline Repressor, domain 2"/>
    <property type="match status" value="1"/>
</dbReference>
<name>A0A4R6TZC0_9BACI</name>
<protein>
    <submittedName>
        <fullName evidence="5">TetR family transcriptional regulator</fullName>
    </submittedName>
</protein>
<dbReference type="Pfam" id="PF00440">
    <property type="entry name" value="TetR_N"/>
    <property type="match status" value="1"/>
</dbReference>
<evidence type="ECO:0000256" key="1">
    <source>
        <dbReference type="ARBA" id="ARBA00022491"/>
    </source>
</evidence>
<gene>
    <name evidence="5" type="ORF">EV213_11253</name>
</gene>
<keyword evidence="6" id="KW-1185">Reference proteome</keyword>
<evidence type="ECO:0000256" key="2">
    <source>
        <dbReference type="ARBA" id="ARBA00023125"/>
    </source>
</evidence>